<dbReference type="Proteomes" id="UP000295371">
    <property type="component" value="Unassembled WGS sequence"/>
</dbReference>
<reference evidence="2 3" key="1">
    <citation type="submission" date="2019-03" db="EMBL/GenBank/DDBJ databases">
        <title>Genomic Encyclopedia of Archaeal and Bacterial Type Strains, Phase II (KMG-II): from individual species to whole genera.</title>
        <authorList>
            <person name="Goeker M."/>
        </authorList>
    </citation>
    <scope>NUCLEOTIDE SEQUENCE [LARGE SCALE GENOMIC DNA]</scope>
    <source>
        <strain evidence="2 3">DSM 24323</strain>
    </source>
</reference>
<dbReference type="Pfam" id="PF07811">
    <property type="entry name" value="TadE"/>
    <property type="match status" value="1"/>
</dbReference>
<dbReference type="EMBL" id="SOAW01000001">
    <property type="protein sequence ID" value="TDT34226.1"/>
    <property type="molecule type" value="Genomic_DNA"/>
</dbReference>
<proteinExistence type="predicted"/>
<evidence type="ECO:0000313" key="2">
    <source>
        <dbReference type="EMBL" id="TDT34226.1"/>
    </source>
</evidence>
<dbReference type="RefSeq" id="WP_166649199.1">
    <property type="nucleotide sequence ID" value="NZ_SOAW01000001.1"/>
</dbReference>
<accession>A0A4R7JB92</accession>
<dbReference type="InterPro" id="IPR012495">
    <property type="entry name" value="TadE-like_dom"/>
</dbReference>
<organism evidence="2 3">
    <name type="scientific">Naumannella halotolerans</name>
    <dbReference type="NCBI Taxonomy" id="993414"/>
    <lineage>
        <taxon>Bacteria</taxon>
        <taxon>Bacillati</taxon>
        <taxon>Actinomycetota</taxon>
        <taxon>Actinomycetes</taxon>
        <taxon>Propionibacteriales</taxon>
        <taxon>Propionibacteriaceae</taxon>
        <taxon>Naumannella</taxon>
    </lineage>
</organism>
<keyword evidence="3" id="KW-1185">Reference proteome</keyword>
<feature type="domain" description="TadE-like" evidence="1">
    <location>
        <begin position="12"/>
        <end position="50"/>
    </location>
</feature>
<evidence type="ECO:0000259" key="1">
    <source>
        <dbReference type="Pfam" id="PF07811"/>
    </source>
</evidence>
<protein>
    <submittedName>
        <fullName evidence="2">TadE-like protein</fullName>
    </submittedName>
</protein>
<evidence type="ECO:0000313" key="3">
    <source>
        <dbReference type="Proteomes" id="UP000295371"/>
    </source>
</evidence>
<comment type="caution">
    <text evidence="2">The sequence shown here is derived from an EMBL/GenBank/DDBJ whole genome shotgun (WGS) entry which is preliminary data.</text>
</comment>
<dbReference type="AlphaFoldDB" id="A0A4R7JB92"/>
<sequence>MGRRNERGLAHTVEASLLLPLLLLLVIGLVQLAAFWHARNAALAAAQLTAEHNRGHDAAITTSAGERIAERGGLEHASIEVQRGVTEVRVTVRGVAPSVVLLPGVGVISETATMPRERVVGR</sequence>
<name>A0A4R7JB92_9ACTN</name>
<gene>
    <name evidence="2" type="ORF">CLV29_1882</name>
</gene>